<name>A0A1X7JYN4_9BACL</name>
<accession>A0A1X7JYN4</accession>
<evidence type="ECO:0000256" key="1">
    <source>
        <dbReference type="SAM" id="MobiDB-lite"/>
    </source>
</evidence>
<protein>
    <recommendedName>
        <fullName evidence="3">DUF5704 domain-containing protein</fullName>
    </recommendedName>
</protein>
<gene>
    <name evidence="4" type="ORF">SAMN06295960_1841</name>
</gene>
<feature type="chain" id="PRO_5039097860" description="DUF5704 domain-containing protein" evidence="2">
    <location>
        <begin position="29"/>
        <end position="1096"/>
    </location>
</feature>
<evidence type="ECO:0000259" key="3">
    <source>
        <dbReference type="Pfam" id="PF18964"/>
    </source>
</evidence>
<evidence type="ECO:0000313" key="4">
    <source>
        <dbReference type="EMBL" id="SMG33409.1"/>
    </source>
</evidence>
<feature type="signal peptide" evidence="2">
    <location>
        <begin position="1"/>
        <end position="28"/>
    </location>
</feature>
<dbReference type="Proteomes" id="UP000193834">
    <property type="component" value="Unassembled WGS sequence"/>
</dbReference>
<organism evidence="4 5">
    <name type="scientific">Paenibacillus aquistagni</name>
    <dbReference type="NCBI Taxonomy" id="1852522"/>
    <lineage>
        <taxon>Bacteria</taxon>
        <taxon>Bacillati</taxon>
        <taxon>Bacillota</taxon>
        <taxon>Bacilli</taxon>
        <taxon>Bacillales</taxon>
        <taxon>Paenibacillaceae</taxon>
        <taxon>Paenibacillus</taxon>
    </lineage>
</organism>
<feature type="region of interest" description="Disordered" evidence="1">
    <location>
        <begin position="530"/>
        <end position="555"/>
    </location>
</feature>
<dbReference type="AlphaFoldDB" id="A0A1X7JYN4"/>
<evidence type="ECO:0000256" key="2">
    <source>
        <dbReference type="SAM" id="SignalP"/>
    </source>
</evidence>
<proteinExistence type="predicted"/>
<reference evidence="4 5" key="1">
    <citation type="submission" date="2017-04" db="EMBL/GenBank/DDBJ databases">
        <authorList>
            <person name="Afonso C.L."/>
            <person name="Miller P.J."/>
            <person name="Scott M.A."/>
            <person name="Spackman E."/>
            <person name="Goraichik I."/>
            <person name="Dimitrov K.M."/>
            <person name="Suarez D.L."/>
            <person name="Swayne D.E."/>
        </authorList>
    </citation>
    <scope>NUCLEOTIDE SEQUENCE [LARGE SCALE GENOMIC DNA]</scope>
    <source>
        <strain evidence="4 5">11</strain>
    </source>
</reference>
<dbReference type="Pfam" id="PF18964">
    <property type="entry name" value="DUF5704"/>
    <property type="match status" value="1"/>
</dbReference>
<feature type="region of interest" description="Disordered" evidence="1">
    <location>
        <begin position="291"/>
        <end position="310"/>
    </location>
</feature>
<keyword evidence="2" id="KW-0732">Signal</keyword>
<evidence type="ECO:0000313" key="5">
    <source>
        <dbReference type="Proteomes" id="UP000193834"/>
    </source>
</evidence>
<dbReference type="InterPro" id="IPR043759">
    <property type="entry name" value="DUF5704"/>
</dbReference>
<sequence length="1096" mass="122538">MNRNCKYVIALILISTCFFYDFTLPAKALGDDVEVVLDDGAIKFITQNTKATTGIRYKTTGFMVYREPRCEPLKVQCDPSLKGKLAKLPHLTQVGDDIDIGNGRVETRFMIPEIEVSTALENLQLETISEGDVLYLSAIFNIYINGNDTGIRYYDLQSIRNAQPWANPNEFRQYYDIEVKYQKDTYVRYVMRKEDGSAISSGQIEYPYPDIIGEDDKEWPVGSEITFTLKKSVTANDGTVYTIFKSYLQEEGGEPKFVVEGDPDLNPKVTTRNFTVGLKKLDVVGIYRSDKDEPGCKPGDPDCTPPPPPPPQCEIPRETGAARSGKAMDPIVSASVLADHPSNAPYSFDVLQGIPTSEHLFTNAMARQYLFQHRFVERGGICTFDVAVSQTYILTWTEMGPPAVEGGPPTPMPMTATETRQETMKVKREYRYWKIENLEIYQLLRADVTNYALPSGGVKMAPQGYTPPYYAVATNGGIVQVPKPQTIALPSETVPGTNARPSLPNRLSQFQTEAEQSIREVQVRNDTLSFNGTSVMNGGTVEKAGPSPGSIPEPSMTANRMLYADRLMIERHKTNRRSASSQGTIYYGLMPNAVNGGDDASFPIHGINPVTVHTPTVMYAAVSDDEAHNQKTQPNASRAALILERPFTVALPTRGAHVNRPGYGDRDYAKYMQAKQVQFPFDVYRSDGTFVPKSTWISIPIPEAMSNFYLPVWVDEGEYTVLFRSFAENAPSGATTEGYANFDLAHHAATDAIAVEVIGRIYDFHVTDVLDPSWELVFRRQLGSKEPTGASYWTGLNGLDGAPRGNHAPYRLPVAPGSHPSKGYQHFAVKTGYAFKFDLKTKGNLFGPADSVHIKPSFYFVDKGGKRRQEVDLYTHTPEKLFLKIGSKEDKLQREVVLHARLRNIAESRIRSTADVFYELFEPQLSLSKSQYVEQWRRLAEEKTAIGSYTDLMLPERLRLFIGPAASQIPPSVHAARAEASVQQWYGEFNVPAQVYIVPKGFDLSRQFNFNDKAPFFLKDGYLIVNFDIKTIRNGRKEAPHLQYIHAPLTNQWQREGGRSEVNLPSGALIPLRDGDIIFYYGNRSSLEDYQVGGTH</sequence>
<keyword evidence="5" id="KW-1185">Reference proteome</keyword>
<feature type="domain" description="DUF5704" evidence="3">
    <location>
        <begin position="348"/>
        <end position="526"/>
    </location>
</feature>
<dbReference type="EMBL" id="FXAZ01000002">
    <property type="protein sequence ID" value="SMG33409.1"/>
    <property type="molecule type" value="Genomic_DNA"/>
</dbReference>